<evidence type="ECO:0000313" key="2">
    <source>
        <dbReference type="Proteomes" id="UP001234178"/>
    </source>
</evidence>
<proteinExistence type="predicted"/>
<dbReference type="Proteomes" id="UP001234178">
    <property type="component" value="Unassembled WGS sequence"/>
</dbReference>
<gene>
    <name evidence="1" type="ORF">OUZ56_012803</name>
</gene>
<evidence type="ECO:0000313" key="1">
    <source>
        <dbReference type="EMBL" id="KAK4007649.1"/>
    </source>
</evidence>
<name>A0ABQ9Z435_9CRUS</name>
<dbReference type="EMBL" id="JAOYFB010000002">
    <property type="protein sequence ID" value="KAK4007649.1"/>
    <property type="molecule type" value="Genomic_DNA"/>
</dbReference>
<comment type="caution">
    <text evidence="1">The sequence shown here is derived from an EMBL/GenBank/DDBJ whole genome shotgun (WGS) entry which is preliminary data.</text>
</comment>
<keyword evidence="2" id="KW-1185">Reference proteome</keyword>
<protein>
    <submittedName>
        <fullName evidence="1">Uncharacterized protein</fullName>
    </submittedName>
</protein>
<sequence length="128" mass="14812">MPVKGSKVMIDESIMVSMISEHFTCASQVFEEYPRYVDFEDGSLILHDFHRKYKGMHSGLETWFFGRFHSSLLGLAERQKVDVPKSTDVMPSVCRVKKADFSSKLGRLFYFVKTQFLIISVFQENSLN</sequence>
<accession>A0ABQ9Z435</accession>
<reference evidence="1 2" key="1">
    <citation type="journal article" date="2023" name="Nucleic Acids Res.">
        <title>The hologenome of Daphnia magna reveals possible DNA methylation and microbiome-mediated evolution of the host genome.</title>
        <authorList>
            <person name="Chaturvedi A."/>
            <person name="Li X."/>
            <person name="Dhandapani V."/>
            <person name="Marshall H."/>
            <person name="Kissane S."/>
            <person name="Cuenca-Cambronero M."/>
            <person name="Asole G."/>
            <person name="Calvet F."/>
            <person name="Ruiz-Romero M."/>
            <person name="Marangio P."/>
            <person name="Guigo R."/>
            <person name="Rago D."/>
            <person name="Mirbahai L."/>
            <person name="Eastwood N."/>
            <person name="Colbourne J.K."/>
            <person name="Zhou J."/>
            <person name="Mallon E."/>
            <person name="Orsini L."/>
        </authorList>
    </citation>
    <scope>NUCLEOTIDE SEQUENCE [LARGE SCALE GENOMIC DNA]</scope>
    <source>
        <strain evidence="1">LRV0_1</strain>
    </source>
</reference>
<organism evidence="1 2">
    <name type="scientific">Daphnia magna</name>
    <dbReference type="NCBI Taxonomy" id="35525"/>
    <lineage>
        <taxon>Eukaryota</taxon>
        <taxon>Metazoa</taxon>
        <taxon>Ecdysozoa</taxon>
        <taxon>Arthropoda</taxon>
        <taxon>Crustacea</taxon>
        <taxon>Branchiopoda</taxon>
        <taxon>Diplostraca</taxon>
        <taxon>Cladocera</taxon>
        <taxon>Anomopoda</taxon>
        <taxon>Daphniidae</taxon>
        <taxon>Daphnia</taxon>
    </lineage>
</organism>